<keyword evidence="2" id="KW-1185">Reference proteome</keyword>
<organism evidence="1 2">
    <name type="scientific">Sinorhizobium numidicum</name>
    <dbReference type="NCBI Taxonomy" id="680248"/>
    <lineage>
        <taxon>Bacteria</taxon>
        <taxon>Pseudomonadati</taxon>
        <taxon>Pseudomonadota</taxon>
        <taxon>Alphaproteobacteria</taxon>
        <taxon>Hyphomicrobiales</taxon>
        <taxon>Rhizobiaceae</taxon>
        <taxon>Sinorhizobium/Ensifer group</taxon>
        <taxon>Sinorhizobium</taxon>
    </lineage>
</organism>
<proteinExistence type="predicted"/>
<sequence length="53" mass="5820">MSLFRPPKASRAPLRPERARELAREAAILADTDLVPAQVRIAAANLKLIAEKL</sequence>
<dbReference type="EMBL" id="CP120370">
    <property type="protein sequence ID" value="WEX80808.1"/>
    <property type="molecule type" value="Genomic_DNA"/>
</dbReference>
<evidence type="ECO:0000313" key="1">
    <source>
        <dbReference type="EMBL" id="WEX80808.1"/>
    </source>
</evidence>
<evidence type="ECO:0000313" key="2">
    <source>
        <dbReference type="Proteomes" id="UP001235547"/>
    </source>
</evidence>
<protein>
    <submittedName>
        <fullName evidence="1">Uncharacterized protein</fullName>
    </submittedName>
</protein>
<accession>A0ABY8CQ81</accession>
<reference evidence="1 2" key="1">
    <citation type="submission" date="2023-03" db="EMBL/GenBank/DDBJ databases">
        <authorList>
            <person name="Kaur S."/>
            <person name="Espinosa-Saiz D."/>
            <person name="Velazquez E."/>
            <person name="Menendez E."/>
            <person name="diCenzo G.C."/>
        </authorList>
    </citation>
    <scope>NUCLEOTIDE SEQUENCE [LARGE SCALE GENOMIC DNA]</scope>
    <source>
        <strain evidence="1 2">LMG 27395</strain>
    </source>
</reference>
<dbReference type="Proteomes" id="UP001235547">
    <property type="component" value="Chromosome 2"/>
</dbReference>
<gene>
    <name evidence="1" type="ORF">PYH38_000101</name>
</gene>
<dbReference type="RefSeq" id="WP_280731526.1">
    <property type="nucleotide sequence ID" value="NZ_CP120367.1"/>
</dbReference>
<name>A0ABY8CQ81_9HYPH</name>